<comment type="caution">
    <text evidence="2">The sequence shown here is derived from an EMBL/GenBank/DDBJ whole genome shotgun (WGS) entry which is preliminary data.</text>
</comment>
<dbReference type="EMBL" id="BQKI01000001">
    <property type="protein sequence ID" value="GJM84596.1"/>
    <property type="molecule type" value="Genomic_DNA"/>
</dbReference>
<dbReference type="Proteomes" id="UP001054889">
    <property type="component" value="Unassembled WGS sequence"/>
</dbReference>
<accession>A0AAV5BEW8</accession>
<feature type="compositionally biased region" description="Pro residues" evidence="1">
    <location>
        <begin position="24"/>
        <end position="33"/>
    </location>
</feature>
<organism evidence="2 3">
    <name type="scientific">Eleusine coracana subsp. coracana</name>
    <dbReference type="NCBI Taxonomy" id="191504"/>
    <lineage>
        <taxon>Eukaryota</taxon>
        <taxon>Viridiplantae</taxon>
        <taxon>Streptophyta</taxon>
        <taxon>Embryophyta</taxon>
        <taxon>Tracheophyta</taxon>
        <taxon>Spermatophyta</taxon>
        <taxon>Magnoliopsida</taxon>
        <taxon>Liliopsida</taxon>
        <taxon>Poales</taxon>
        <taxon>Poaceae</taxon>
        <taxon>PACMAD clade</taxon>
        <taxon>Chloridoideae</taxon>
        <taxon>Cynodonteae</taxon>
        <taxon>Eleusininae</taxon>
        <taxon>Eleusine</taxon>
    </lineage>
</organism>
<feature type="region of interest" description="Disordered" evidence="1">
    <location>
        <begin position="21"/>
        <end position="49"/>
    </location>
</feature>
<evidence type="ECO:0000256" key="1">
    <source>
        <dbReference type="SAM" id="MobiDB-lite"/>
    </source>
</evidence>
<evidence type="ECO:0000313" key="2">
    <source>
        <dbReference type="EMBL" id="GJM84596.1"/>
    </source>
</evidence>
<reference evidence="2" key="2">
    <citation type="submission" date="2021-12" db="EMBL/GenBank/DDBJ databases">
        <title>Resequencing data analysis of finger millet.</title>
        <authorList>
            <person name="Hatakeyama M."/>
            <person name="Aluri S."/>
            <person name="Balachadran M.T."/>
            <person name="Sivarajan S.R."/>
            <person name="Poveda L."/>
            <person name="Shimizu-Inatsugi R."/>
            <person name="Schlapbach R."/>
            <person name="Sreeman S.M."/>
            <person name="Shimizu K.K."/>
        </authorList>
    </citation>
    <scope>NUCLEOTIDE SEQUENCE</scope>
</reference>
<sequence length="246" mass="26133">MAGKAIFTNLLFTVGPKTLARPPVRLPASPPSPLTSISSPLPAPSPPRSRAAATLVAHALLPLLRCATLSAPSSPSTFRSSHSPLASPLAPGFELPNPNPSPLLAPPRERRRWWSGASGGRGIGCSRWRRGSGTGTRAGAGDVEECASCGGEEGCAVGYDNEEEVFDCASFSQLLKKVPLAEVKGYSKMSYLCDIAYMIPQIQILNPDRADIFANTDQIPALESKEHRTVNNPTEAHIVGKVKKKL</sequence>
<dbReference type="AlphaFoldDB" id="A0AAV5BEW8"/>
<reference evidence="2" key="1">
    <citation type="journal article" date="2018" name="DNA Res.">
        <title>Multiple hybrid de novo genome assembly of finger millet, an orphan allotetraploid crop.</title>
        <authorList>
            <person name="Hatakeyama M."/>
            <person name="Aluri S."/>
            <person name="Balachadran M.T."/>
            <person name="Sivarajan S.R."/>
            <person name="Patrignani A."/>
            <person name="Gruter S."/>
            <person name="Poveda L."/>
            <person name="Shimizu-Inatsugi R."/>
            <person name="Baeten J."/>
            <person name="Francoijs K.J."/>
            <person name="Nataraja K.N."/>
            <person name="Reddy Y.A.N."/>
            <person name="Phadnis S."/>
            <person name="Ravikumar R.L."/>
            <person name="Schlapbach R."/>
            <person name="Sreeman S.M."/>
            <person name="Shimizu K.K."/>
        </authorList>
    </citation>
    <scope>NUCLEOTIDE SEQUENCE</scope>
</reference>
<protein>
    <submittedName>
        <fullName evidence="2">Uncharacterized protein</fullName>
    </submittedName>
</protein>
<keyword evidence="3" id="KW-1185">Reference proteome</keyword>
<proteinExistence type="predicted"/>
<gene>
    <name evidence="2" type="primary">ga00281</name>
    <name evidence="2" type="ORF">PR202_ga00281</name>
</gene>
<name>A0AAV5BEW8_ELECO</name>
<evidence type="ECO:0000313" key="3">
    <source>
        <dbReference type="Proteomes" id="UP001054889"/>
    </source>
</evidence>